<evidence type="ECO:0000313" key="1">
    <source>
        <dbReference type="EMBL" id="QOX64298.1"/>
    </source>
</evidence>
<keyword evidence="2" id="KW-1185">Reference proteome</keyword>
<protein>
    <submittedName>
        <fullName evidence="1">Helix-turn-helix transcriptional regulator</fullName>
    </submittedName>
</protein>
<sequence>MRDLQMSLSCNLKRYRKEAGLTQQDLAKRSSLSFSMVSKLESGEQSNPSFGTLKKLADGLGISPADLLMKALSIEEQIDEYIAYKRGLNGTDGMGDISRTNRNSGMGDISRTSGFGGSEAREAARSNHTSEQVSQKRQEGPDINFLRSLSAINTIPKPADSDEDYLSFLRSRPELKRLFFASKNASAEEIERAIEYFESAKA</sequence>
<gene>
    <name evidence="1" type="ORF">FRZ06_13570</name>
</gene>
<organism evidence="1 2">
    <name type="scientific">Anoxybacterium hadale</name>
    <dbReference type="NCBI Taxonomy" id="3408580"/>
    <lineage>
        <taxon>Bacteria</taxon>
        <taxon>Bacillati</taxon>
        <taxon>Bacillota</taxon>
        <taxon>Clostridia</taxon>
        <taxon>Peptostreptococcales</taxon>
        <taxon>Anaerovoracaceae</taxon>
        <taxon>Anoxybacterium</taxon>
    </lineage>
</organism>
<accession>A0ACD1ACG0</accession>
<proteinExistence type="predicted"/>
<dbReference type="EMBL" id="CP042469">
    <property type="protein sequence ID" value="QOX64298.1"/>
    <property type="molecule type" value="Genomic_DNA"/>
</dbReference>
<name>A0ACD1ACG0_9FIRM</name>
<evidence type="ECO:0000313" key="2">
    <source>
        <dbReference type="Proteomes" id="UP000594014"/>
    </source>
</evidence>
<dbReference type="Proteomes" id="UP000594014">
    <property type="component" value="Chromosome"/>
</dbReference>
<reference evidence="1" key="1">
    <citation type="submission" date="2019-08" db="EMBL/GenBank/DDBJ databases">
        <title>Genome sequence of Clostridiales bacterium MT110.</title>
        <authorList>
            <person name="Cao J."/>
        </authorList>
    </citation>
    <scope>NUCLEOTIDE SEQUENCE</scope>
    <source>
        <strain evidence="1">MT110</strain>
    </source>
</reference>